<name>A0A926EMP0_9FIRM</name>
<dbReference type="Proteomes" id="UP000623678">
    <property type="component" value="Unassembled WGS sequence"/>
</dbReference>
<dbReference type="CDD" id="cd04782">
    <property type="entry name" value="HTH_BltR"/>
    <property type="match status" value="1"/>
</dbReference>
<dbReference type="PROSITE" id="PS00552">
    <property type="entry name" value="HTH_MERR_1"/>
    <property type="match status" value="1"/>
</dbReference>
<evidence type="ECO:0000256" key="1">
    <source>
        <dbReference type="ARBA" id="ARBA00023125"/>
    </source>
</evidence>
<evidence type="ECO:0000313" key="3">
    <source>
        <dbReference type="EMBL" id="MBC8584027.1"/>
    </source>
</evidence>
<dbReference type="PANTHER" id="PTHR30204:SF85">
    <property type="entry name" value="MULTIDRUG-EFFLUX TRANSPORTER 2 REGULATOR"/>
    <property type="match status" value="1"/>
</dbReference>
<dbReference type="RefSeq" id="WP_262393885.1">
    <property type="nucleotide sequence ID" value="NZ_JACRTD010000001.1"/>
</dbReference>
<dbReference type="InterPro" id="IPR000551">
    <property type="entry name" value="MerR-type_HTH_dom"/>
</dbReference>
<comment type="caution">
    <text evidence="3">The sequence shown here is derived from an EMBL/GenBank/DDBJ whole genome shotgun (WGS) entry which is preliminary data.</text>
</comment>
<proteinExistence type="predicted"/>
<keyword evidence="1" id="KW-0238">DNA-binding</keyword>
<organism evidence="3 4">
    <name type="scientific">Youxingia wuxianensis</name>
    <dbReference type="NCBI Taxonomy" id="2763678"/>
    <lineage>
        <taxon>Bacteria</taxon>
        <taxon>Bacillati</taxon>
        <taxon>Bacillota</taxon>
        <taxon>Clostridia</taxon>
        <taxon>Eubacteriales</taxon>
        <taxon>Oscillospiraceae</taxon>
        <taxon>Youxingia</taxon>
    </lineage>
</organism>
<dbReference type="SMART" id="SM00422">
    <property type="entry name" value="HTH_MERR"/>
    <property type="match status" value="1"/>
</dbReference>
<dbReference type="InterPro" id="IPR029442">
    <property type="entry name" value="GyrI-like"/>
</dbReference>
<dbReference type="GO" id="GO:0003700">
    <property type="term" value="F:DNA-binding transcription factor activity"/>
    <property type="evidence" value="ECO:0007669"/>
    <property type="project" value="InterPro"/>
</dbReference>
<dbReference type="InterPro" id="IPR009061">
    <property type="entry name" value="DNA-bd_dom_put_sf"/>
</dbReference>
<dbReference type="GO" id="GO:0003677">
    <property type="term" value="F:DNA binding"/>
    <property type="evidence" value="ECO:0007669"/>
    <property type="project" value="UniProtKB-KW"/>
</dbReference>
<reference evidence="3" key="1">
    <citation type="submission" date="2020-08" db="EMBL/GenBank/DDBJ databases">
        <title>Genome public.</title>
        <authorList>
            <person name="Liu C."/>
            <person name="Sun Q."/>
        </authorList>
    </citation>
    <scope>NUCLEOTIDE SEQUENCE</scope>
    <source>
        <strain evidence="3">NSJ-64</strain>
    </source>
</reference>
<sequence length="278" mass="32105">MSKKSKKVFTTGEFAKLCGVKKQTLFHYDDIGLLSPDLKEENGYRYYTYQQIDIFGIISALKELDMSLMEIKEYMDHRSPQSLIDLFERKSIELEKEIIKMYKIRSLMQNRIEITKKAADIDCDLITIQHLPRQNIVLSTSLQDTKGKSYFDIISEYISRQDQSDVYSDFYSGGMAATKDVIAGQDDPISYFFANAADQSPFYPGFYKPEGDYAVAYHKGNYDTIRSSYRRLLAFLNKHKLSIGDYFYEEYIIDEVAVANVNDYIIQIAVEVKPQPGV</sequence>
<evidence type="ECO:0000313" key="4">
    <source>
        <dbReference type="Proteomes" id="UP000623678"/>
    </source>
</evidence>
<dbReference type="Pfam" id="PF06445">
    <property type="entry name" value="GyrI-like"/>
    <property type="match status" value="1"/>
</dbReference>
<dbReference type="AlphaFoldDB" id="A0A926EMP0"/>
<evidence type="ECO:0000259" key="2">
    <source>
        <dbReference type="PROSITE" id="PS50937"/>
    </source>
</evidence>
<dbReference type="PROSITE" id="PS50937">
    <property type="entry name" value="HTH_MERR_2"/>
    <property type="match status" value="1"/>
</dbReference>
<accession>A0A926EMP0</accession>
<dbReference type="PANTHER" id="PTHR30204">
    <property type="entry name" value="REDOX-CYCLING DRUG-SENSING TRANSCRIPTIONAL ACTIVATOR SOXR"/>
    <property type="match status" value="1"/>
</dbReference>
<protein>
    <submittedName>
        <fullName evidence="3">MerR family transcriptional regulator</fullName>
    </submittedName>
</protein>
<dbReference type="SUPFAM" id="SSF55136">
    <property type="entry name" value="Probable bacterial effector-binding domain"/>
    <property type="match status" value="1"/>
</dbReference>
<dbReference type="Pfam" id="PF13411">
    <property type="entry name" value="MerR_1"/>
    <property type="match status" value="1"/>
</dbReference>
<gene>
    <name evidence="3" type="ORF">H8705_00300</name>
</gene>
<dbReference type="Gene3D" id="1.10.1660.10">
    <property type="match status" value="1"/>
</dbReference>
<feature type="domain" description="HTH merR-type" evidence="2">
    <location>
        <begin position="8"/>
        <end position="77"/>
    </location>
</feature>
<dbReference type="SUPFAM" id="SSF46955">
    <property type="entry name" value="Putative DNA-binding domain"/>
    <property type="match status" value="1"/>
</dbReference>
<dbReference type="EMBL" id="JACRTD010000001">
    <property type="protein sequence ID" value="MBC8584027.1"/>
    <property type="molecule type" value="Genomic_DNA"/>
</dbReference>
<dbReference type="InterPro" id="IPR047057">
    <property type="entry name" value="MerR_fam"/>
</dbReference>
<keyword evidence="4" id="KW-1185">Reference proteome</keyword>
<dbReference type="Gene3D" id="3.20.80.10">
    <property type="entry name" value="Regulatory factor, effector binding domain"/>
    <property type="match status" value="1"/>
</dbReference>
<dbReference type="InterPro" id="IPR011256">
    <property type="entry name" value="Reg_factor_effector_dom_sf"/>
</dbReference>